<evidence type="ECO:0000313" key="6">
    <source>
        <dbReference type="Proteomes" id="UP001266305"/>
    </source>
</evidence>
<organism evidence="5 6">
    <name type="scientific">Saguinus oedipus</name>
    <name type="common">Cotton-top tamarin</name>
    <name type="synonym">Oedipomidas oedipus</name>
    <dbReference type="NCBI Taxonomy" id="9490"/>
    <lineage>
        <taxon>Eukaryota</taxon>
        <taxon>Metazoa</taxon>
        <taxon>Chordata</taxon>
        <taxon>Craniata</taxon>
        <taxon>Vertebrata</taxon>
        <taxon>Euteleostomi</taxon>
        <taxon>Mammalia</taxon>
        <taxon>Eutheria</taxon>
        <taxon>Euarchontoglires</taxon>
        <taxon>Primates</taxon>
        <taxon>Haplorrhini</taxon>
        <taxon>Platyrrhini</taxon>
        <taxon>Cebidae</taxon>
        <taxon>Callitrichinae</taxon>
        <taxon>Saguinus</taxon>
    </lineage>
</organism>
<evidence type="ECO:0000259" key="4">
    <source>
        <dbReference type="Pfam" id="PF12936"/>
    </source>
</evidence>
<evidence type="ECO:0000256" key="2">
    <source>
        <dbReference type="ARBA" id="ARBA00017294"/>
    </source>
</evidence>
<name>A0ABQ9TRT2_SAGOE</name>
<protein>
    <recommendedName>
        <fullName evidence="2">Protein KRI1 homolog</fullName>
    </recommendedName>
</protein>
<dbReference type="PANTHER" id="PTHR14490">
    <property type="entry name" value="ZINC FINGER, ZZ TYPE"/>
    <property type="match status" value="1"/>
</dbReference>
<feature type="compositionally biased region" description="Basic and acidic residues" evidence="3">
    <location>
        <begin position="29"/>
        <end position="42"/>
    </location>
</feature>
<feature type="compositionally biased region" description="Basic residues" evidence="3">
    <location>
        <begin position="744"/>
        <end position="756"/>
    </location>
</feature>
<evidence type="ECO:0000313" key="5">
    <source>
        <dbReference type="EMBL" id="KAK2087351.1"/>
    </source>
</evidence>
<keyword evidence="6" id="KW-1185">Reference proteome</keyword>
<dbReference type="Pfam" id="PF12936">
    <property type="entry name" value="Kri1_C"/>
    <property type="match status" value="1"/>
</dbReference>
<comment type="caution">
    <text evidence="5">The sequence shown here is derived from an EMBL/GenBank/DDBJ whole genome shotgun (WGS) entry which is preliminary data.</text>
</comment>
<comment type="similarity">
    <text evidence="1">Belongs to the KRI1 family.</text>
</comment>
<feature type="region of interest" description="Disordered" evidence="3">
    <location>
        <begin position="744"/>
        <end position="767"/>
    </location>
</feature>
<reference evidence="5 6" key="1">
    <citation type="submission" date="2023-05" db="EMBL/GenBank/DDBJ databases">
        <title>B98-5 Cell Line De Novo Hybrid Assembly: An Optical Mapping Approach.</title>
        <authorList>
            <person name="Kananen K."/>
            <person name="Auerbach J.A."/>
            <person name="Kautto E."/>
            <person name="Blachly J.S."/>
        </authorList>
    </citation>
    <scope>NUCLEOTIDE SEQUENCE [LARGE SCALE GENOMIC DNA]</scope>
    <source>
        <strain evidence="5">B95-8</strain>
        <tissue evidence="5">Cell line</tissue>
    </source>
</reference>
<feature type="region of interest" description="Disordered" evidence="3">
    <location>
        <begin position="650"/>
        <end position="696"/>
    </location>
</feature>
<dbReference type="PANTHER" id="PTHR14490:SF5">
    <property type="entry name" value="PROTEIN KRI1 HOMOLOG"/>
    <property type="match status" value="1"/>
</dbReference>
<evidence type="ECO:0000256" key="3">
    <source>
        <dbReference type="SAM" id="MobiDB-lite"/>
    </source>
</evidence>
<feature type="compositionally biased region" description="Basic and acidic residues" evidence="3">
    <location>
        <begin position="757"/>
        <end position="767"/>
    </location>
</feature>
<evidence type="ECO:0000256" key="1">
    <source>
        <dbReference type="ARBA" id="ARBA00007473"/>
    </source>
</evidence>
<dbReference type="Pfam" id="PF05178">
    <property type="entry name" value="Kri1"/>
    <property type="match status" value="1"/>
</dbReference>
<gene>
    <name evidence="5" type="primary">KRI1</name>
    <name evidence="5" type="ORF">P7K49_033258</name>
</gene>
<dbReference type="InterPro" id="IPR024626">
    <property type="entry name" value="Kri1-like_C"/>
</dbReference>
<dbReference type="InterPro" id="IPR018034">
    <property type="entry name" value="Kri1"/>
</dbReference>
<feature type="region of interest" description="Disordered" evidence="3">
    <location>
        <begin position="29"/>
        <end position="63"/>
    </location>
</feature>
<dbReference type="Proteomes" id="UP001266305">
    <property type="component" value="Unassembled WGS sequence"/>
</dbReference>
<feature type="region of interest" description="Disordered" evidence="3">
    <location>
        <begin position="105"/>
        <end position="125"/>
    </location>
</feature>
<sequence length="767" mass="89604">MPEPRESSQLRVNAAFAARYNRYREREELQRLKDRYGDRDSGGDSSSESDSSDERVEFDPQQERDFYRTLSLLKKKDPRIYQKDATFYQRTGLGARLSASLSFHGNGIRASSSDSEEEPAALEKQKKVRPMYLKDYERKVILEKEGYGEGPHLHPLVPSPLSKYVDEENSDGETSSHRLQRTSSQSYVEEQKQLKESFRAFVEDSEDDDSAGEGGSGLLQKRAKTRQETVGIGARLYHGGHGGGWLSVCRCSVLAFLQAQEEANYIEWLKGQKEIRNPESLKELTHLKEYWNDPELDEGEQFLRDYILNKRYEEEEEEEEEEGVSGPPVQLAVDDSSDEGELFLQKQEDFEHKYNFRFEEPDSTSVKTYPRSIASSVRRKDERRKEKREETRERKKREKAKKREELKQLKNLKRKEILAKLEKLRKVTGNETLGLEERDLEDDFDPAQHDQLMEKCFGDEYYGAVEEEKPQFEEEEGLEDNWNWDMWDGPEKDGDWSQQELHCEDPDFNMDADYDPSQLRKKKHKVPLTGKKKRKSPFAAAVGQEKPVFEPGDRTFEEYLDEYYRLDYEDIIDDLPCRFKYRTVVPCDFGLSTEEILAADDKELNRWCSLKKTCMYRSEQEELRDKRAYSQKAQNSWKKQQIFKSLFQGETETPTEAAGKPQRDEADPQKQLPALDGAGRKRPRPESLPAQEEEAPVLPLEKLALQRRRRTKKARLLGPTVTLGGREFSRQRLQAFGLNPKRLHFRQLGRQRRKQEWRKQEGPKSSS</sequence>
<dbReference type="EMBL" id="JASSZA010000019">
    <property type="protein sequence ID" value="KAK2087351.1"/>
    <property type="molecule type" value="Genomic_DNA"/>
</dbReference>
<feature type="compositionally biased region" description="Basic and acidic residues" evidence="3">
    <location>
        <begin position="346"/>
        <end position="360"/>
    </location>
</feature>
<feature type="compositionally biased region" description="Basic and acidic residues" evidence="3">
    <location>
        <begin position="378"/>
        <end position="393"/>
    </location>
</feature>
<feature type="region of interest" description="Disordered" evidence="3">
    <location>
        <begin position="148"/>
        <end position="187"/>
    </location>
</feature>
<feature type="region of interest" description="Disordered" evidence="3">
    <location>
        <begin position="314"/>
        <end position="407"/>
    </location>
</feature>
<accession>A0ABQ9TRT2</accession>
<feature type="compositionally biased region" description="Basic and acidic residues" evidence="3">
    <location>
        <begin position="52"/>
        <end position="63"/>
    </location>
</feature>
<feature type="domain" description="Kri1-like C-terminal" evidence="4">
    <location>
        <begin position="555"/>
        <end position="640"/>
    </location>
</feature>
<feature type="region of interest" description="Disordered" evidence="3">
    <location>
        <begin position="202"/>
        <end position="222"/>
    </location>
</feature>
<proteinExistence type="inferred from homology"/>
<feature type="compositionally biased region" description="Low complexity" evidence="3">
    <location>
        <begin position="153"/>
        <end position="162"/>
    </location>
</feature>
<feature type="compositionally biased region" description="Acidic residues" evidence="3">
    <location>
        <begin position="314"/>
        <end position="323"/>
    </location>
</feature>